<dbReference type="PANTHER" id="PTHR12918:SF1">
    <property type="entry name" value="CYSTEINE DIOXYGENASE TYPE 1"/>
    <property type="match status" value="1"/>
</dbReference>
<dbReference type="InterPro" id="IPR011051">
    <property type="entry name" value="RmlC_Cupin_sf"/>
</dbReference>
<proteinExistence type="inferred from homology"/>
<dbReference type="CDD" id="cd10548">
    <property type="entry name" value="cupin_CDO"/>
    <property type="match status" value="1"/>
</dbReference>
<evidence type="ECO:0000256" key="3">
    <source>
        <dbReference type="ARBA" id="ARBA00022964"/>
    </source>
</evidence>
<dbReference type="Gene3D" id="2.60.120.10">
    <property type="entry name" value="Jelly Rolls"/>
    <property type="match status" value="1"/>
</dbReference>
<sequence length="197" mass="21881">MHFTGKEKLVAALDAAVRLDEEHAITTALRQALVALFADREVGLPRSVLEPIADHYARRELHVSPELGYSVVAMTWGPGQGTRIHDHDGAWCVEGVWHGRLAITQYEPRERRDGRWRFIRMGDIEAGPGSAGSLIPPHEYHAIRNPSDAGIAVSLHVYQRPLLRCHVFVPEDADAPCAGDGGWMRREERLLGTDAGR</sequence>
<name>A0ABW3LZH3_9GAMM</name>
<keyword evidence="3 6" id="KW-0223">Dioxygenase</keyword>
<evidence type="ECO:0000313" key="6">
    <source>
        <dbReference type="EMBL" id="MFD1043673.1"/>
    </source>
</evidence>
<dbReference type="Proteomes" id="UP001597033">
    <property type="component" value="Unassembled WGS sequence"/>
</dbReference>
<dbReference type="GO" id="GO:0051213">
    <property type="term" value="F:dioxygenase activity"/>
    <property type="evidence" value="ECO:0007669"/>
    <property type="project" value="UniProtKB-KW"/>
</dbReference>
<keyword evidence="7" id="KW-1185">Reference proteome</keyword>
<keyword evidence="5" id="KW-0408">Iron</keyword>
<evidence type="ECO:0000313" key="7">
    <source>
        <dbReference type="Proteomes" id="UP001597033"/>
    </source>
</evidence>
<dbReference type="PANTHER" id="PTHR12918">
    <property type="entry name" value="CYSTEINE DIOXYGENASE"/>
    <property type="match status" value="1"/>
</dbReference>
<comment type="caution">
    <text evidence="6">The sequence shown here is derived from an EMBL/GenBank/DDBJ whole genome shotgun (WGS) entry which is preliminary data.</text>
</comment>
<dbReference type="SUPFAM" id="SSF51182">
    <property type="entry name" value="RmlC-like cupins"/>
    <property type="match status" value="1"/>
</dbReference>
<evidence type="ECO:0000256" key="5">
    <source>
        <dbReference type="ARBA" id="ARBA00023004"/>
    </source>
</evidence>
<reference evidence="7" key="1">
    <citation type="journal article" date="2019" name="Int. J. Syst. Evol. Microbiol.">
        <title>The Global Catalogue of Microorganisms (GCM) 10K type strain sequencing project: providing services to taxonomists for standard genome sequencing and annotation.</title>
        <authorList>
            <consortium name="The Broad Institute Genomics Platform"/>
            <consortium name="The Broad Institute Genome Sequencing Center for Infectious Disease"/>
            <person name="Wu L."/>
            <person name="Ma J."/>
        </authorList>
    </citation>
    <scope>NUCLEOTIDE SEQUENCE [LARGE SCALE GENOMIC DNA]</scope>
    <source>
        <strain evidence="7">CCUG 55854</strain>
    </source>
</reference>
<organism evidence="6 7">
    <name type="scientific">Pseudoxanthomonas kaohsiungensis</name>
    <dbReference type="NCBI Taxonomy" id="283923"/>
    <lineage>
        <taxon>Bacteria</taxon>
        <taxon>Pseudomonadati</taxon>
        <taxon>Pseudomonadota</taxon>
        <taxon>Gammaproteobacteria</taxon>
        <taxon>Lysobacterales</taxon>
        <taxon>Lysobacteraceae</taxon>
        <taxon>Pseudoxanthomonas</taxon>
    </lineage>
</organism>
<evidence type="ECO:0000256" key="2">
    <source>
        <dbReference type="ARBA" id="ARBA00022723"/>
    </source>
</evidence>
<dbReference type="Pfam" id="PF05995">
    <property type="entry name" value="CDO_I"/>
    <property type="match status" value="1"/>
</dbReference>
<dbReference type="EMBL" id="JBHTKN010000013">
    <property type="protein sequence ID" value="MFD1043673.1"/>
    <property type="molecule type" value="Genomic_DNA"/>
</dbReference>
<evidence type="ECO:0000256" key="4">
    <source>
        <dbReference type="ARBA" id="ARBA00023002"/>
    </source>
</evidence>
<comment type="similarity">
    <text evidence="1">Belongs to the cysteine dioxygenase family.</text>
</comment>
<dbReference type="InterPro" id="IPR010300">
    <property type="entry name" value="CDO_1"/>
</dbReference>
<keyword evidence="2" id="KW-0479">Metal-binding</keyword>
<protein>
    <submittedName>
        <fullName evidence="6">Cysteine dioxygenase family protein</fullName>
    </submittedName>
</protein>
<accession>A0ABW3LZH3</accession>
<dbReference type="RefSeq" id="WP_162375743.1">
    <property type="nucleotide sequence ID" value="NZ_JBHTKN010000013.1"/>
</dbReference>
<evidence type="ECO:0000256" key="1">
    <source>
        <dbReference type="ARBA" id="ARBA00006622"/>
    </source>
</evidence>
<gene>
    <name evidence="6" type="ORF">ACFQ2N_15075</name>
</gene>
<dbReference type="InterPro" id="IPR014710">
    <property type="entry name" value="RmlC-like_jellyroll"/>
</dbReference>
<keyword evidence="4" id="KW-0560">Oxidoreductase</keyword>